<dbReference type="Proteomes" id="UP000264980">
    <property type="component" value="Chromosome"/>
</dbReference>
<evidence type="ECO:0000313" key="3">
    <source>
        <dbReference type="Proteomes" id="UP000033924"/>
    </source>
</evidence>
<protein>
    <submittedName>
        <fullName evidence="2">Membrane protein</fullName>
    </submittedName>
</protein>
<dbReference type="AlphaFoldDB" id="A0A0M2KAP1"/>
<reference evidence="1 4" key="2">
    <citation type="submission" date="2016-01" db="EMBL/GenBank/DDBJ databases">
        <authorList>
            <person name="Oliw E.H."/>
        </authorList>
    </citation>
    <scope>NUCLEOTIDE SEQUENCE [LARGE SCALE GENOMIC DNA]</scope>
    <source>
        <strain evidence="1 4">MDcuke</strain>
    </source>
</reference>
<evidence type="ECO:0000313" key="2">
    <source>
        <dbReference type="EMBL" id="KKF36445.1"/>
    </source>
</evidence>
<name>A0A0M2KAP1_9GAMM</name>
<dbReference type="Proteomes" id="UP000033924">
    <property type="component" value="Unassembled WGS sequence"/>
</dbReference>
<reference evidence="2 3" key="1">
    <citation type="submission" date="2015-01" db="EMBL/GenBank/DDBJ databases">
        <title>Erwinia tracheiphila.</title>
        <authorList>
            <person name="Shapiro L.R."/>
        </authorList>
    </citation>
    <scope>NUCLEOTIDE SEQUENCE [LARGE SCALE GENOMIC DNA]</scope>
    <source>
        <strain evidence="2 3">BuffGH</strain>
    </source>
</reference>
<evidence type="ECO:0000313" key="4">
    <source>
        <dbReference type="Proteomes" id="UP000264980"/>
    </source>
</evidence>
<proteinExistence type="predicted"/>
<dbReference type="PATRIC" id="fig|65700.7.peg.3754"/>
<dbReference type="EMBL" id="CP013970">
    <property type="protein sequence ID" value="AXF78594.1"/>
    <property type="molecule type" value="Genomic_DNA"/>
</dbReference>
<sequence length="125" mass="14933">MNKEHFYERLSHWKHLRFNDVVLRERTVTPVWNSKYEIYILDNTRLSAQLYIRTTYPEENTAQVMEQYLRWLHEFNATSSQQMPGSVSPSTELKCEILPENCHRSSAVPLRHLSSRTESIRPLLR</sequence>
<keyword evidence="3" id="KW-1185">Reference proteome</keyword>
<dbReference type="EMBL" id="JXNU01000003">
    <property type="protein sequence ID" value="KKF36445.1"/>
    <property type="molecule type" value="Genomic_DNA"/>
</dbReference>
<evidence type="ECO:0000313" key="1">
    <source>
        <dbReference type="EMBL" id="AXF78594.1"/>
    </source>
</evidence>
<dbReference type="RefSeq" id="WP_016192833.1">
    <property type="nucleotide sequence ID" value="NZ_CP013970.1"/>
</dbReference>
<organism evidence="2 3">
    <name type="scientific">Erwinia tracheiphila</name>
    <dbReference type="NCBI Taxonomy" id="65700"/>
    <lineage>
        <taxon>Bacteria</taxon>
        <taxon>Pseudomonadati</taxon>
        <taxon>Pseudomonadota</taxon>
        <taxon>Gammaproteobacteria</taxon>
        <taxon>Enterobacterales</taxon>
        <taxon>Erwiniaceae</taxon>
        <taxon>Erwinia</taxon>
    </lineage>
</organism>
<accession>A0A0M2KAP1</accession>
<gene>
    <name evidence="1" type="ORF">AV903_25535</name>
    <name evidence="2" type="ORF">SY86_14945</name>
</gene>